<evidence type="ECO:0000313" key="9">
    <source>
        <dbReference type="EMBL" id="RSH82915.1"/>
    </source>
</evidence>
<dbReference type="AlphaFoldDB" id="A0A427XW23"/>
<accession>A0A427XW23</accession>
<feature type="region of interest" description="Disordered" evidence="6">
    <location>
        <begin position="14"/>
        <end position="54"/>
    </location>
</feature>
<reference evidence="9 10" key="1">
    <citation type="submission" date="2018-11" db="EMBL/GenBank/DDBJ databases">
        <title>Genome sequence of Saitozyma podzolica DSM 27192.</title>
        <authorList>
            <person name="Aliyu H."/>
            <person name="Gorte O."/>
            <person name="Ochsenreither K."/>
        </authorList>
    </citation>
    <scope>NUCLEOTIDE SEQUENCE [LARGE SCALE GENOMIC DNA]</scope>
    <source>
        <strain evidence="9 10">DSM 27192</strain>
    </source>
</reference>
<dbReference type="SUPFAM" id="SSF52016">
    <property type="entry name" value="LeuD/IlvD-like"/>
    <property type="match status" value="1"/>
</dbReference>
<comment type="similarity">
    <text evidence="1">Belongs to the IlvD/Edd family.</text>
</comment>
<dbReference type="GO" id="GO:0051536">
    <property type="term" value="F:iron-sulfur cluster binding"/>
    <property type="evidence" value="ECO:0007669"/>
    <property type="project" value="UniProtKB-KW"/>
</dbReference>
<feature type="domain" description="Dihydroxy-acid/6-phosphogluconate dehydratase C-terminal" evidence="8">
    <location>
        <begin position="488"/>
        <end position="692"/>
    </location>
</feature>
<evidence type="ECO:0000259" key="7">
    <source>
        <dbReference type="Pfam" id="PF00920"/>
    </source>
</evidence>
<dbReference type="InterPro" id="IPR000581">
    <property type="entry name" value="ILV_EDD_N"/>
</dbReference>
<name>A0A427XW23_9TREE</name>
<dbReference type="InterPro" id="IPR042096">
    <property type="entry name" value="Dihydro-acid_dehy_C"/>
</dbReference>
<evidence type="ECO:0000256" key="5">
    <source>
        <dbReference type="ARBA" id="ARBA00023239"/>
    </source>
</evidence>
<dbReference type="EMBL" id="RSCD01000026">
    <property type="protein sequence ID" value="RSH82915.1"/>
    <property type="molecule type" value="Genomic_DNA"/>
</dbReference>
<dbReference type="PANTHER" id="PTHR43183">
    <property type="entry name" value="HYPOTHETICAL DIHYDROXYACID DEHYDRATASE (EUROFUNG)-RELATED"/>
    <property type="match status" value="1"/>
</dbReference>
<dbReference type="Proteomes" id="UP000279259">
    <property type="component" value="Unassembled WGS sequence"/>
</dbReference>
<evidence type="ECO:0000256" key="4">
    <source>
        <dbReference type="ARBA" id="ARBA00023014"/>
    </source>
</evidence>
<keyword evidence="3" id="KW-0408">Iron</keyword>
<sequence length="715" mass="77834">MSPQELRYCEGCTCRPAQDGQANTGGENDDESSNGPAVDSTRATRSFTAPIGWDSKSEGIEPAVPLRSKEWWNKPEDGKSILDGRLKLTRKSDMCGEYVERYLNNGLTSERSTLQPSSDHMYLSHLVMSSVMPRHSCISKHSVAEISSTNRPIIGIAQTGSDLSPCNSHHIQLAKRVRDGILANGGTPFEFPCHPIQESGKRPTASLDRNLAYLSLTEVLYGYPLDGVVLLTGCDKTTPALLMAVCTVNIPAIVMNVGPMLNGYAGKKLIGSGKVLWDSRLLLAEGKINRSQFMQAVALSAPSAGHCNTMGTASTMNALAEALGMALPGSAAIPAMYRERGACAYQTGWRIVDMVREDIKPSDILNRQAFENAIACNTVIGGSTNAPIHINAIAKHVGVQLDNGDWDRVGYELPLLLNVQPAGQYLCEEYYRAGGLPGKELERRWLITKAIIAELIKANKFPHPDAMTVSGKTVGEECKNEFTNDSRVILPFDQPLKQHAGFVNLKGNLFDSAIMKTSVISPQFHDRFLSSPSDPMAFEGVVAVFDGPEDYHRRIDVMEGITPETILIMRGAGPQGYPGAAEVVNMIPPAELVKQGIELPCIGDGRQSGTCGSPCILNASPEAATGGLLGYLKDGDVVRIDILRRKADVKLSAKQIEGRKEEMGLYRQNRMPPSQTPWQEIYRKEVGELSEGMVLKGAVKYQRVAQTMGIPRRNH</sequence>
<dbReference type="STRING" id="1890683.A0A427XW23"/>
<gene>
    <name evidence="9" type="ORF">EHS25_005905</name>
</gene>
<dbReference type="InterPro" id="IPR037237">
    <property type="entry name" value="IlvD/EDD_N"/>
</dbReference>
<protein>
    <recommendedName>
        <fullName evidence="11">Dihydroxy-acid dehydratase ilv3</fullName>
    </recommendedName>
</protein>
<dbReference type="NCBIfam" id="NF004784">
    <property type="entry name" value="PRK06131.1"/>
    <property type="match status" value="1"/>
</dbReference>
<dbReference type="Gene3D" id="3.50.30.80">
    <property type="entry name" value="IlvD/EDD C-terminal domain-like"/>
    <property type="match status" value="1"/>
</dbReference>
<evidence type="ECO:0000256" key="3">
    <source>
        <dbReference type="ARBA" id="ARBA00023004"/>
    </source>
</evidence>
<keyword evidence="4" id="KW-0411">Iron-sulfur</keyword>
<proteinExistence type="inferred from homology"/>
<evidence type="ECO:0000256" key="2">
    <source>
        <dbReference type="ARBA" id="ARBA00022723"/>
    </source>
</evidence>
<dbReference type="SUPFAM" id="SSF143975">
    <property type="entry name" value="IlvD/EDD N-terminal domain-like"/>
    <property type="match status" value="1"/>
</dbReference>
<evidence type="ECO:0000256" key="1">
    <source>
        <dbReference type="ARBA" id="ARBA00006486"/>
    </source>
</evidence>
<evidence type="ECO:0000313" key="10">
    <source>
        <dbReference type="Proteomes" id="UP000279259"/>
    </source>
</evidence>
<organism evidence="9 10">
    <name type="scientific">Saitozyma podzolica</name>
    <dbReference type="NCBI Taxonomy" id="1890683"/>
    <lineage>
        <taxon>Eukaryota</taxon>
        <taxon>Fungi</taxon>
        <taxon>Dikarya</taxon>
        <taxon>Basidiomycota</taxon>
        <taxon>Agaricomycotina</taxon>
        <taxon>Tremellomycetes</taxon>
        <taxon>Tremellales</taxon>
        <taxon>Trimorphomycetaceae</taxon>
        <taxon>Saitozyma</taxon>
    </lineage>
</organism>
<dbReference type="InterPro" id="IPR052352">
    <property type="entry name" value="Sugar_Degrad_Dehydratases"/>
</dbReference>
<dbReference type="PANTHER" id="PTHR43183:SF1">
    <property type="entry name" value="HYPOTHETICAL DIHYDROXY-ACID DEHYDRATASE (EUROFUNG)-RELATED"/>
    <property type="match status" value="1"/>
</dbReference>
<dbReference type="OrthoDB" id="3851628at2759"/>
<keyword evidence="10" id="KW-1185">Reference proteome</keyword>
<comment type="caution">
    <text evidence="9">The sequence shown here is derived from an EMBL/GenBank/DDBJ whole genome shotgun (WGS) entry which is preliminary data.</text>
</comment>
<dbReference type="InterPro" id="IPR020558">
    <property type="entry name" value="DiOHA_6PGluconate_deHydtase_CS"/>
</dbReference>
<dbReference type="Pfam" id="PF00920">
    <property type="entry name" value="ILVD_EDD_N"/>
    <property type="match status" value="1"/>
</dbReference>
<dbReference type="InterPro" id="IPR056740">
    <property type="entry name" value="ILV_EDD_C"/>
</dbReference>
<evidence type="ECO:0008006" key="11">
    <source>
        <dbReference type="Google" id="ProtNLM"/>
    </source>
</evidence>
<keyword evidence="2" id="KW-0479">Metal-binding</keyword>
<dbReference type="GO" id="GO:0046872">
    <property type="term" value="F:metal ion binding"/>
    <property type="evidence" value="ECO:0007669"/>
    <property type="project" value="UniProtKB-KW"/>
</dbReference>
<dbReference type="GO" id="GO:0016836">
    <property type="term" value="F:hydro-lyase activity"/>
    <property type="evidence" value="ECO:0007669"/>
    <property type="project" value="UniProtKB-ARBA"/>
</dbReference>
<dbReference type="NCBIfam" id="NF009560">
    <property type="entry name" value="PRK13017.1"/>
    <property type="match status" value="1"/>
</dbReference>
<dbReference type="PROSITE" id="PS00886">
    <property type="entry name" value="ILVD_EDD_1"/>
    <property type="match status" value="1"/>
</dbReference>
<feature type="domain" description="Dihydroxy-acid/6-phosphogluconate dehydratase N-terminal" evidence="7">
    <location>
        <begin position="151"/>
        <end position="476"/>
    </location>
</feature>
<evidence type="ECO:0000259" key="8">
    <source>
        <dbReference type="Pfam" id="PF24877"/>
    </source>
</evidence>
<dbReference type="Pfam" id="PF24877">
    <property type="entry name" value="ILV_EDD_C"/>
    <property type="match status" value="1"/>
</dbReference>
<keyword evidence="5" id="KW-0456">Lyase</keyword>
<evidence type="ECO:0000256" key="6">
    <source>
        <dbReference type="SAM" id="MobiDB-lite"/>
    </source>
</evidence>